<dbReference type="EMBL" id="PPSX01000016">
    <property type="protein sequence ID" value="RZQ54368.1"/>
    <property type="molecule type" value="Genomic_DNA"/>
</dbReference>
<evidence type="ECO:0000313" key="1">
    <source>
        <dbReference type="EMBL" id="RZQ54368.1"/>
    </source>
</evidence>
<evidence type="ECO:0000313" key="2">
    <source>
        <dbReference type="Proteomes" id="UP000291338"/>
    </source>
</evidence>
<gene>
    <name evidence="1" type="ORF">C1E23_04505</name>
</gene>
<dbReference type="InterPro" id="IPR007553">
    <property type="entry name" value="2-thiour_desulf"/>
</dbReference>
<comment type="caution">
    <text evidence="1">The sequence shown here is derived from an EMBL/GenBank/DDBJ whole genome shotgun (WGS) entry which is preliminary data.</text>
</comment>
<dbReference type="PANTHER" id="PTHR30087">
    <property type="entry name" value="INNER MEMBRANE PROTEIN"/>
    <property type="match status" value="1"/>
</dbReference>
<dbReference type="Proteomes" id="UP000291338">
    <property type="component" value="Unassembled WGS sequence"/>
</dbReference>
<dbReference type="RefSeq" id="WP_130254427.1">
    <property type="nucleotide sequence ID" value="NZ_PPSX01000016.1"/>
</dbReference>
<protein>
    <submittedName>
        <fullName evidence="1">DUF523 domain-containing protein</fullName>
    </submittedName>
</protein>
<accession>A0A4V2EK25</accession>
<dbReference type="Pfam" id="PF04463">
    <property type="entry name" value="2-thiour_desulf"/>
    <property type="match status" value="1"/>
</dbReference>
<proteinExistence type="predicted"/>
<dbReference type="PANTHER" id="PTHR30087:SF1">
    <property type="entry name" value="HYPOTHETICAL CYTOSOLIC PROTEIN"/>
    <property type="match status" value="1"/>
</dbReference>
<dbReference type="AlphaFoldDB" id="A0A4V2EK25"/>
<sequence>MHKILVSSCLLGQPVRYDGQSKGLKNDILTLWLQEKRVVAFCPEVAGGLPTPRPPAEINAAKVVTATGEDVTGEFQLGAEQALALCNAQQIKFALLKESSPSCGRNNIYDGSHKGVKVAGMGLTAEKLVKAGIQVFSEEQLPELVSALAIAENN</sequence>
<name>A0A4V2EK25_9GAMM</name>
<organism evidence="1 2">
    <name type="scientific">Pseudoalteromonas phenolica</name>
    <dbReference type="NCBI Taxonomy" id="161398"/>
    <lineage>
        <taxon>Bacteria</taxon>
        <taxon>Pseudomonadati</taxon>
        <taxon>Pseudomonadota</taxon>
        <taxon>Gammaproteobacteria</taxon>
        <taxon>Alteromonadales</taxon>
        <taxon>Pseudoalteromonadaceae</taxon>
        <taxon>Pseudoalteromonas</taxon>
    </lineage>
</organism>
<reference evidence="1 2" key="1">
    <citation type="submission" date="2018-01" db="EMBL/GenBank/DDBJ databases">
        <title>Co-occurrence of chitin degradation, pigmentation and bioactivity in marine Pseudoalteromonas.</title>
        <authorList>
            <person name="Paulsen S."/>
            <person name="Gram L."/>
            <person name="Machado H."/>
        </authorList>
    </citation>
    <scope>NUCLEOTIDE SEQUENCE [LARGE SCALE GENOMIC DNA]</scope>
    <source>
        <strain evidence="1 2">S3898</strain>
    </source>
</reference>